<reference evidence="2 3" key="1">
    <citation type="submission" date="2019-05" db="EMBL/GenBank/DDBJ databases">
        <title>Nakamurella sp. N5BH11, whole genome shotgun sequence.</title>
        <authorList>
            <person name="Tuo L."/>
        </authorList>
    </citation>
    <scope>NUCLEOTIDE SEQUENCE [LARGE SCALE GENOMIC DNA]</scope>
    <source>
        <strain evidence="2 3">N5BH11</strain>
    </source>
</reference>
<dbReference type="AlphaFoldDB" id="A0A4U6QID5"/>
<feature type="region of interest" description="Disordered" evidence="1">
    <location>
        <begin position="127"/>
        <end position="152"/>
    </location>
</feature>
<dbReference type="Proteomes" id="UP000306985">
    <property type="component" value="Unassembled WGS sequence"/>
</dbReference>
<keyword evidence="3" id="KW-1185">Reference proteome</keyword>
<feature type="compositionally biased region" description="Low complexity" evidence="1">
    <location>
        <begin position="133"/>
        <end position="143"/>
    </location>
</feature>
<sequence length="152" mass="16199">MSTTAVLIIGITVIWLAQRALTVRQALRFRRDLLALRTYGKLSVGMSRKVGRRVYAGLTFDDAPAADRVVTAARTLRGATVFATAKPENRLVGCRAIDLAEGRTPAGLPAMVATAAIQSAEFALGRKPTPESKVQAKAKAAVASRREPVRAA</sequence>
<protein>
    <submittedName>
        <fullName evidence="2">Uncharacterized protein</fullName>
    </submittedName>
</protein>
<dbReference type="Pfam" id="PF06923">
    <property type="entry name" value="GutM"/>
    <property type="match status" value="1"/>
</dbReference>
<dbReference type="EMBL" id="SZZH01000001">
    <property type="protein sequence ID" value="TKV60164.1"/>
    <property type="molecule type" value="Genomic_DNA"/>
</dbReference>
<dbReference type="RefSeq" id="WP_137447466.1">
    <property type="nucleotide sequence ID" value="NZ_SZZH01000001.1"/>
</dbReference>
<evidence type="ECO:0000256" key="1">
    <source>
        <dbReference type="SAM" id="MobiDB-lite"/>
    </source>
</evidence>
<organism evidence="2 3">
    <name type="scientific">Nakamurella flava</name>
    <dbReference type="NCBI Taxonomy" id="2576308"/>
    <lineage>
        <taxon>Bacteria</taxon>
        <taxon>Bacillati</taxon>
        <taxon>Actinomycetota</taxon>
        <taxon>Actinomycetes</taxon>
        <taxon>Nakamurellales</taxon>
        <taxon>Nakamurellaceae</taxon>
        <taxon>Nakamurella</taxon>
    </lineage>
</organism>
<evidence type="ECO:0000313" key="3">
    <source>
        <dbReference type="Proteomes" id="UP000306985"/>
    </source>
</evidence>
<dbReference type="OrthoDB" id="309899at2"/>
<name>A0A4U6QID5_9ACTN</name>
<gene>
    <name evidence="2" type="ORF">FDO65_00020</name>
</gene>
<comment type="caution">
    <text evidence="2">The sequence shown here is derived from an EMBL/GenBank/DDBJ whole genome shotgun (WGS) entry which is preliminary data.</text>
</comment>
<accession>A0A4U6QID5</accession>
<dbReference type="InterPro" id="IPR009693">
    <property type="entry name" value="Glucitol_operon_activator"/>
</dbReference>
<proteinExistence type="predicted"/>
<evidence type="ECO:0000313" key="2">
    <source>
        <dbReference type="EMBL" id="TKV60164.1"/>
    </source>
</evidence>